<proteinExistence type="predicted"/>
<accession>A0AC60P0K9</accession>
<evidence type="ECO:0000313" key="2">
    <source>
        <dbReference type="Proteomes" id="UP000805193"/>
    </source>
</evidence>
<dbReference type="EMBL" id="JABSTQ010011304">
    <property type="protein sequence ID" value="KAG0412972.1"/>
    <property type="molecule type" value="Genomic_DNA"/>
</dbReference>
<keyword evidence="2" id="KW-1185">Reference proteome</keyword>
<sequence length="117" mass="13892">FTEDARKNAHRLQMQAKWLKERMEKLRQTCDEFQERLKQYEEDRAVQALMNVSKAASEGDKTAKFVMEQIMNFDKARPAWQEPTLRECVLWKATSCKGYDHVRARKLLKLPCRSTLQ</sequence>
<evidence type="ECO:0000313" key="1">
    <source>
        <dbReference type="EMBL" id="KAG0412972.1"/>
    </source>
</evidence>
<reference evidence="1 2" key="1">
    <citation type="journal article" date="2020" name="Cell">
        <title>Large-Scale Comparative Analyses of Tick Genomes Elucidate Their Genetic Diversity and Vector Capacities.</title>
        <authorList>
            <consortium name="Tick Genome and Microbiome Consortium (TIGMIC)"/>
            <person name="Jia N."/>
            <person name="Wang J."/>
            <person name="Shi W."/>
            <person name="Du L."/>
            <person name="Sun Y."/>
            <person name="Zhan W."/>
            <person name="Jiang J.F."/>
            <person name="Wang Q."/>
            <person name="Zhang B."/>
            <person name="Ji P."/>
            <person name="Bell-Sakyi L."/>
            <person name="Cui X.M."/>
            <person name="Yuan T.T."/>
            <person name="Jiang B.G."/>
            <person name="Yang W.F."/>
            <person name="Lam T.T."/>
            <person name="Chang Q.C."/>
            <person name="Ding S.J."/>
            <person name="Wang X.J."/>
            <person name="Zhu J.G."/>
            <person name="Ruan X.D."/>
            <person name="Zhao L."/>
            <person name="Wei J.T."/>
            <person name="Ye R.Z."/>
            <person name="Que T.C."/>
            <person name="Du C.H."/>
            <person name="Zhou Y.H."/>
            <person name="Cheng J.X."/>
            <person name="Dai P.F."/>
            <person name="Guo W.B."/>
            <person name="Han X.H."/>
            <person name="Huang E.J."/>
            <person name="Li L.F."/>
            <person name="Wei W."/>
            <person name="Gao Y.C."/>
            <person name="Liu J.Z."/>
            <person name="Shao H.Z."/>
            <person name="Wang X."/>
            <person name="Wang C.C."/>
            <person name="Yang T.C."/>
            <person name="Huo Q.B."/>
            <person name="Li W."/>
            <person name="Chen H.Y."/>
            <person name="Chen S.E."/>
            <person name="Zhou L.G."/>
            <person name="Ni X.B."/>
            <person name="Tian J.H."/>
            <person name="Sheng Y."/>
            <person name="Liu T."/>
            <person name="Pan Y.S."/>
            <person name="Xia L.Y."/>
            <person name="Li J."/>
            <person name="Zhao F."/>
            <person name="Cao W.C."/>
        </authorList>
    </citation>
    <scope>NUCLEOTIDE SEQUENCE [LARGE SCALE GENOMIC DNA]</scope>
    <source>
        <strain evidence="1">Iper-2018</strain>
    </source>
</reference>
<protein>
    <submittedName>
        <fullName evidence="1">Uncharacterized protein</fullName>
    </submittedName>
</protein>
<organism evidence="1 2">
    <name type="scientific">Ixodes persulcatus</name>
    <name type="common">Taiga tick</name>
    <dbReference type="NCBI Taxonomy" id="34615"/>
    <lineage>
        <taxon>Eukaryota</taxon>
        <taxon>Metazoa</taxon>
        <taxon>Ecdysozoa</taxon>
        <taxon>Arthropoda</taxon>
        <taxon>Chelicerata</taxon>
        <taxon>Arachnida</taxon>
        <taxon>Acari</taxon>
        <taxon>Parasitiformes</taxon>
        <taxon>Ixodida</taxon>
        <taxon>Ixodoidea</taxon>
        <taxon>Ixodidae</taxon>
        <taxon>Ixodinae</taxon>
        <taxon>Ixodes</taxon>
    </lineage>
</organism>
<comment type="caution">
    <text evidence="1">The sequence shown here is derived from an EMBL/GenBank/DDBJ whole genome shotgun (WGS) entry which is preliminary data.</text>
</comment>
<feature type="non-terminal residue" evidence="1">
    <location>
        <position position="1"/>
    </location>
</feature>
<dbReference type="Proteomes" id="UP000805193">
    <property type="component" value="Unassembled WGS sequence"/>
</dbReference>
<gene>
    <name evidence="1" type="ORF">HPB47_009874</name>
</gene>
<name>A0AC60P0K9_IXOPE</name>
<feature type="non-terminal residue" evidence="1">
    <location>
        <position position="117"/>
    </location>
</feature>